<reference evidence="2" key="1">
    <citation type="journal article" date="2019" name="Int. J. Syst. Evol. Microbiol.">
        <title>The Global Catalogue of Microorganisms (GCM) 10K type strain sequencing project: providing services to taxonomists for standard genome sequencing and annotation.</title>
        <authorList>
            <consortium name="The Broad Institute Genomics Platform"/>
            <consortium name="The Broad Institute Genome Sequencing Center for Infectious Disease"/>
            <person name="Wu L."/>
            <person name="Ma J."/>
        </authorList>
    </citation>
    <scope>NUCLEOTIDE SEQUENCE [LARGE SCALE GENOMIC DNA]</scope>
    <source>
        <strain evidence="2">CGMCC 1.15795</strain>
    </source>
</reference>
<dbReference type="EMBL" id="JBHUFD010000008">
    <property type="protein sequence ID" value="MFD1874433.1"/>
    <property type="molecule type" value="Genomic_DNA"/>
</dbReference>
<gene>
    <name evidence="1" type="ORF">ACFSDX_18455</name>
</gene>
<dbReference type="RefSeq" id="WP_382319734.1">
    <property type="nucleotide sequence ID" value="NZ_JBHUIA010000008.1"/>
</dbReference>
<protein>
    <submittedName>
        <fullName evidence="1">Uncharacterized protein</fullName>
    </submittedName>
</protein>
<organism evidence="1 2">
    <name type="scientific">Hymenobacter bucti</name>
    <dbReference type="NCBI Taxonomy" id="1844114"/>
    <lineage>
        <taxon>Bacteria</taxon>
        <taxon>Pseudomonadati</taxon>
        <taxon>Bacteroidota</taxon>
        <taxon>Cytophagia</taxon>
        <taxon>Cytophagales</taxon>
        <taxon>Hymenobacteraceae</taxon>
        <taxon>Hymenobacter</taxon>
    </lineage>
</organism>
<accession>A0ABW4QXT7</accession>
<comment type="caution">
    <text evidence="1">The sequence shown here is derived from an EMBL/GenBank/DDBJ whole genome shotgun (WGS) entry which is preliminary data.</text>
</comment>
<evidence type="ECO:0000313" key="1">
    <source>
        <dbReference type="EMBL" id="MFD1874433.1"/>
    </source>
</evidence>
<name>A0ABW4QXT7_9BACT</name>
<evidence type="ECO:0000313" key="2">
    <source>
        <dbReference type="Proteomes" id="UP001597197"/>
    </source>
</evidence>
<sequence>MDFWAEAASTALSDVQQGPHRALDVLADLYHGSQLLPTPGDLLFIGALTLKVDQRHFVTQRVGGVLRTEVQYYLGVEAYRYANTTLPILAAN</sequence>
<proteinExistence type="predicted"/>
<keyword evidence="2" id="KW-1185">Reference proteome</keyword>
<dbReference type="Proteomes" id="UP001597197">
    <property type="component" value="Unassembled WGS sequence"/>
</dbReference>